<gene>
    <name evidence="2" type="ORF">GCM10007377_08760</name>
</gene>
<dbReference type="InterPro" id="IPR014922">
    <property type="entry name" value="YdhG-like"/>
</dbReference>
<dbReference type="RefSeq" id="WP_188355055.1">
    <property type="nucleotide sequence ID" value="NZ_BMDH01000002.1"/>
</dbReference>
<proteinExistence type="predicted"/>
<dbReference type="SUPFAM" id="SSF159888">
    <property type="entry name" value="YdhG-like"/>
    <property type="match status" value="1"/>
</dbReference>
<name>A0A8J3AIF4_9BIFI</name>
<dbReference type="EMBL" id="BMDH01000002">
    <property type="protein sequence ID" value="GGI14003.1"/>
    <property type="molecule type" value="Genomic_DNA"/>
</dbReference>
<dbReference type="Pfam" id="PF08818">
    <property type="entry name" value="DUF1801"/>
    <property type="match status" value="1"/>
</dbReference>
<keyword evidence="3" id="KW-1185">Reference proteome</keyword>
<comment type="caution">
    <text evidence="2">The sequence shown here is derived from an EMBL/GenBank/DDBJ whole genome shotgun (WGS) entry which is preliminary data.</text>
</comment>
<evidence type="ECO:0000259" key="1">
    <source>
        <dbReference type="Pfam" id="PF08818"/>
    </source>
</evidence>
<reference evidence="2" key="1">
    <citation type="journal article" date="2014" name="Int. J. Syst. Evol. Microbiol.">
        <title>Complete genome sequence of Corynebacterium casei LMG S-19264T (=DSM 44701T), isolated from a smear-ripened cheese.</title>
        <authorList>
            <consortium name="US DOE Joint Genome Institute (JGI-PGF)"/>
            <person name="Walter F."/>
            <person name="Albersmeier A."/>
            <person name="Kalinowski J."/>
            <person name="Ruckert C."/>
        </authorList>
    </citation>
    <scope>NUCLEOTIDE SEQUENCE</scope>
    <source>
        <strain evidence="2">CCM 8606</strain>
    </source>
</reference>
<sequence length="117" mass="13198">MAESSDPIIAYIATFDSPARAKLEEIDSILSEVLPNAERKIAWRMPTFKMRKNIIHFAGFKHHVGLYPGAEAIEQFSLQIQEAGFNHSKGAVQFPYESQLPAELIQSIARWCLAHTE</sequence>
<dbReference type="Gene3D" id="3.90.1150.200">
    <property type="match status" value="1"/>
</dbReference>
<organism evidence="2 3">
    <name type="scientific">Galliscardovia ingluviei</name>
    <dbReference type="NCBI Taxonomy" id="1769422"/>
    <lineage>
        <taxon>Bacteria</taxon>
        <taxon>Bacillati</taxon>
        <taxon>Actinomycetota</taxon>
        <taxon>Actinomycetes</taxon>
        <taxon>Bifidobacteriales</taxon>
        <taxon>Bifidobacteriaceae</taxon>
        <taxon>Galliscardovia</taxon>
    </lineage>
</organism>
<dbReference type="AlphaFoldDB" id="A0A8J3AIF4"/>
<evidence type="ECO:0000313" key="3">
    <source>
        <dbReference type="Proteomes" id="UP000619536"/>
    </source>
</evidence>
<evidence type="ECO:0000313" key="2">
    <source>
        <dbReference type="EMBL" id="GGI14003.1"/>
    </source>
</evidence>
<protein>
    <recommendedName>
        <fullName evidence="1">YdhG-like domain-containing protein</fullName>
    </recommendedName>
</protein>
<dbReference type="Proteomes" id="UP000619536">
    <property type="component" value="Unassembled WGS sequence"/>
</dbReference>
<accession>A0A8J3AIF4</accession>
<reference evidence="2" key="2">
    <citation type="submission" date="2020-09" db="EMBL/GenBank/DDBJ databases">
        <authorList>
            <person name="Sun Q."/>
            <person name="Sedlacek I."/>
        </authorList>
    </citation>
    <scope>NUCLEOTIDE SEQUENCE</scope>
    <source>
        <strain evidence="2">CCM 8606</strain>
    </source>
</reference>
<feature type="domain" description="YdhG-like" evidence="1">
    <location>
        <begin position="20"/>
        <end position="110"/>
    </location>
</feature>